<comment type="caution">
    <text evidence="2">The sequence shown here is derived from an EMBL/GenBank/DDBJ whole genome shotgun (WGS) entry which is preliminary data.</text>
</comment>
<evidence type="ECO:0000313" key="2">
    <source>
        <dbReference type="EMBL" id="GBL84573.1"/>
    </source>
</evidence>
<keyword evidence="1" id="KW-1133">Transmembrane helix</keyword>
<keyword evidence="1" id="KW-0812">Transmembrane</keyword>
<keyword evidence="3" id="KW-1185">Reference proteome</keyword>
<dbReference type="Proteomes" id="UP000499080">
    <property type="component" value="Unassembled WGS sequence"/>
</dbReference>
<keyword evidence="1" id="KW-0472">Membrane</keyword>
<reference evidence="2 3" key="1">
    <citation type="journal article" date="2019" name="Sci. Rep.">
        <title>Orb-weaving spider Araneus ventricosus genome elucidates the spidroin gene catalogue.</title>
        <authorList>
            <person name="Kono N."/>
            <person name="Nakamura H."/>
            <person name="Ohtoshi R."/>
            <person name="Moran D.A.P."/>
            <person name="Shinohara A."/>
            <person name="Yoshida Y."/>
            <person name="Fujiwara M."/>
            <person name="Mori M."/>
            <person name="Tomita M."/>
            <person name="Arakawa K."/>
        </authorList>
    </citation>
    <scope>NUCLEOTIDE SEQUENCE [LARGE SCALE GENOMIC DNA]</scope>
</reference>
<feature type="transmembrane region" description="Helical" evidence="1">
    <location>
        <begin position="6"/>
        <end position="22"/>
    </location>
</feature>
<protein>
    <submittedName>
        <fullName evidence="2">Uncharacterized protein</fullName>
    </submittedName>
</protein>
<evidence type="ECO:0000256" key="1">
    <source>
        <dbReference type="SAM" id="Phobius"/>
    </source>
</evidence>
<gene>
    <name evidence="2" type="ORF">AVEN_191046_1</name>
</gene>
<name>A0A4Y2AXU4_ARAVE</name>
<evidence type="ECO:0000313" key="3">
    <source>
        <dbReference type="Proteomes" id="UP000499080"/>
    </source>
</evidence>
<dbReference type="AlphaFoldDB" id="A0A4Y2AXU4"/>
<organism evidence="2 3">
    <name type="scientific">Araneus ventricosus</name>
    <name type="common">Orbweaver spider</name>
    <name type="synonym">Epeira ventricosa</name>
    <dbReference type="NCBI Taxonomy" id="182803"/>
    <lineage>
        <taxon>Eukaryota</taxon>
        <taxon>Metazoa</taxon>
        <taxon>Ecdysozoa</taxon>
        <taxon>Arthropoda</taxon>
        <taxon>Chelicerata</taxon>
        <taxon>Arachnida</taxon>
        <taxon>Araneae</taxon>
        <taxon>Araneomorphae</taxon>
        <taxon>Entelegynae</taxon>
        <taxon>Araneoidea</taxon>
        <taxon>Araneidae</taxon>
        <taxon>Araneus</taxon>
    </lineage>
</organism>
<dbReference type="EMBL" id="BGPR01000038">
    <property type="protein sequence ID" value="GBL84573.1"/>
    <property type="molecule type" value="Genomic_DNA"/>
</dbReference>
<proteinExistence type="predicted"/>
<sequence>MSLHSPIWYGFISSIIICPFFFEVRCPVSSWNTCTVKRYLTLWRKPVVPALWESGKFLSLHCKFIAGMLYGSFGEYRVVNRSCNIKWPAQSPDLTPADFGFEVI</sequence>
<accession>A0A4Y2AXU4</accession>